<evidence type="ECO:0000313" key="1">
    <source>
        <dbReference type="EMBL" id="KAF0468394.1"/>
    </source>
</evidence>
<dbReference type="AlphaFoldDB" id="A0A8H3XJX6"/>
<comment type="caution">
    <text evidence="1">The sequence shown here is derived from an EMBL/GenBank/DDBJ whole genome shotgun (WGS) entry which is preliminary data.</text>
</comment>
<protein>
    <submittedName>
        <fullName evidence="1">Transcription factor e2f6</fullName>
    </submittedName>
</protein>
<dbReference type="InterPro" id="IPR012337">
    <property type="entry name" value="RNaseH-like_sf"/>
</dbReference>
<reference evidence="1 2" key="1">
    <citation type="journal article" date="2019" name="Environ. Microbiol.">
        <title>At the nexus of three kingdoms: the genome of the mycorrhizal fungus Gigaspora margarita provides insights into plant, endobacterial and fungal interactions.</title>
        <authorList>
            <person name="Venice F."/>
            <person name="Ghignone S."/>
            <person name="Salvioli di Fossalunga A."/>
            <person name="Amselem J."/>
            <person name="Novero M."/>
            <person name="Xianan X."/>
            <person name="Sedzielewska Toro K."/>
            <person name="Morin E."/>
            <person name="Lipzen A."/>
            <person name="Grigoriev I.V."/>
            <person name="Henrissat B."/>
            <person name="Martin F.M."/>
            <person name="Bonfante P."/>
        </authorList>
    </citation>
    <scope>NUCLEOTIDE SEQUENCE [LARGE SCALE GENOMIC DNA]</scope>
    <source>
        <strain evidence="1 2">BEG34</strain>
    </source>
</reference>
<sequence length="316" mass="37030">MKNIEIKKLIITDLMEAWVAADILLEKIDKMRDFFSKYCHEGGMIPCADTLRQCHLKEVFDSHIMMLKNFFESKCISIIIDETTDSRGRSVVNTLFFLSPSYKIEYNQLESDSTQNQQITLKLMLLPVSSCWNSWLKTAIYVCNYLEYIQGFCKEENEIETNEKIFLKSGTTNLQFGEEINTCLNKYQTQIIYVSPVFQDAFKTALKKFDIYLLNHPCRSLFKSTQIFDPKFVSLAITNRDLYNYTNNIPELFQPSTDLFSEWLLYSLDYIWLPISSCAVERSFSAYNNILQDNRQNLSTESLKMLTILYFNKTKE</sequence>
<dbReference type="OrthoDB" id="2407789at2759"/>
<name>A0A8H3XJX6_GIGMA</name>
<dbReference type="SUPFAM" id="SSF53098">
    <property type="entry name" value="Ribonuclease H-like"/>
    <property type="match status" value="1"/>
</dbReference>
<gene>
    <name evidence="1" type="ORF">F8M41_025785</name>
</gene>
<organism evidence="1 2">
    <name type="scientific">Gigaspora margarita</name>
    <dbReference type="NCBI Taxonomy" id="4874"/>
    <lineage>
        <taxon>Eukaryota</taxon>
        <taxon>Fungi</taxon>
        <taxon>Fungi incertae sedis</taxon>
        <taxon>Mucoromycota</taxon>
        <taxon>Glomeromycotina</taxon>
        <taxon>Glomeromycetes</taxon>
        <taxon>Diversisporales</taxon>
        <taxon>Gigasporaceae</taxon>
        <taxon>Gigaspora</taxon>
    </lineage>
</organism>
<evidence type="ECO:0000313" key="2">
    <source>
        <dbReference type="Proteomes" id="UP000439903"/>
    </source>
</evidence>
<keyword evidence="2" id="KW-1185">Reference proteome</keyword>
<accession>A0A8H3XJX6</accession>
<dbReference type="EMBL" id="WTPW01000939">
    <property type="protein sequence ID" value="KAF0468394.1"/>
    <property type="molecule type" value="Genomic_DNA"/>
</dbReference>
<dbReference type="Proteomes" id="UP000439903">
    <property type="component" value="Unassembled WGS sequence"/>
</dbReference>
<proteinExistence type="predicted"/>